<keyword evidence="2" id="KW-0472">Membrane</keyword>
<evidence type="ECO:0000259" key="3">
    <source>
        <dbReference type="Pfam" id="PF20684"/>
    </source>
</evidence>
<protein>
    <recommendedName>
        <fullName evidence="3">Rhodopsin domain-containing protein</fullName>
    </recommendedName>
</protein>
<feature type="transmembrane region" description="Helical" evidence="2">
    <location>
        <begin position="49"/>
        <end position="70"/>
    </location>
</feature>
<proteinExistence type="predicted"/>
<feature type="compositionally biased region" description="Low complexity" evidence="1">
    <location>
        <begin position="307"/>
        <end position="329"/>
    </location>
</feature>
<feature type="compositionally biased region" description="Polar residues" evidence="1">
    <location>
        <begin position="399"/>
        <end position="413"/>
    </location>
</feature>
<feature type="region of interest" description="Disordered" evidence="1">
    <location>
        <begin position="387"/>
        <end position="413"/>
    </location>
</feature>
<feature type="transmembrane region" description="Helical" evidence="2">
    <location>
        <begin position="241"/>
        <end position="263"/>
    </location>
</feature>
<dbReference type="EMBL" id="ML995490">
    <property type="protein sequence ID" value="KAF2140424.1"/>
    <property type="molecule type" value="Genomic_DNA"/>
</dbReference>
<dbReference type="Proteomes" id="UP000799438">
    <property type="component" value="Unassembled WGS sequence"/>
</dbReference>
<feature type="transmembrane region" description="Helical" evidence="2">
    <location>
        <begin position="168"/>
        <end position="192"/>
    </location>
</feature>
<feature type="transmembrane region" description="Helical" evidence="2">
    <location>
        <begin position="97"/>
        <end position="115"/>
    </location>
</feature>
<dbReference type="PANTHER" id="PTHR38794:SF3">
    <property type="entry name" value="INTEGRAL MEMBRANE PROTEIN"/>
    <property type="match status" value="1"/>
</dbReference>
<dbReference type="OrthoDB" id="3918601at2759"/>
<gene>
    <name evidence="4" type="ORF">K452DRAFT_231004</name>
</gene>
<keyword evidence="5" id="KW-1185">Reference proteome</keyword>
<evidence type="ECO:0000313" key="4">
    <source>
        <dbReference type="EMBL" id="KAF2140424.1"/>
    </source>
</evidence>
<organism evidence="4 5">
    <name type="scientific">Aplosporella prunicola CBS 121167</name>
    <dbReference type="NCBI Taxonomy" id="1176127"/>
    <lineage>
        <taxon>Eukaryota</taxon>
        <taxon>Fungi</taxon>
        <taxon>Dikarya</taxon>
        <taxon>Ascomycota</taxon>
        <taxon>Pezizomycotina</taxon>
        <taxon>Dothideomycetes</taxon>
        <taxon>Dothideomycetes incertae sedis</taxon>
        <taxon>Botryosphaeriales</taxon>
        <taxon>Aplosporellaceae</taxon>
        <taxon>Aplosporella</taxon>
    </lineage>
</organism>
<dbReference type="GeneID" id="54294630"/>
<dbReference type="Pfam" id="PF20684">
    <property type="entry name" value="Fung_rhodopsin"/>
    <property type="match status" value="1"/>
</dbReference>
<reference evidence="4" key="1">
    <citation type="journal article" date="2020" name="Stud. Mycol.">
        <title>101 Dothideomycetes genomes: a test case for predicting lifestyles and emergence of pathogens.</title>
        <authorList>
            <person name="Haridas S."/>
            <person name="Albert R."/>
            <person name="Binder M."/>
            <person name="Bloem J."/>
            <person name="Labutti K."/>
            <person name="Salamov A."/>
            <person name="Andreopoulos B."/>
            <person name="Baker S."/>
            <person name="Barry K."/>
            <person name="Bills G."/>
            <person name="Bluhm B."/>
            <person name="Cannon C."/>
            <person name="Castanera R."/>
            <person name="Culley D."/>
            <person name="Daum C."/>
            <person name="Ezra D."/>
            <person name="Gonzalez J."/>
            <person name="Henrissat B."/>
            <person name="Kuo A."/>
            <person name="Liang C."/>
            <person name="Lipzen A."/>
            <person name="Lutzoni F."/>
            <person name="Magnuson J."/>
            <person name="Mondo S."/>
            <person name="Nolan M."/>
            <person name="Ohm R."/>
            <person name="Pangilinan J."/>
            <person name="Park H.-J."/>
            <person name="Ramirez L."/>
            <person name="Alfaro M."/>
            <person name="Sun H."/>
            <person name="Tritt A."/>
            <person name="Yoshinaga Y."/>
            <person name="Zwiers L.-H."/>
            <person name="Turgeon B."/>
            <person name="Goodwin S."/>
            <person name="Spatafora J."/>
            <person name="Crous P."/>
            <person name="Grigoriev I."/>
        </authorList>
    </citation>
    <scope>NUCLEOTIDE SEQUENCE</scope>
    <source>
        <strain evidence="4">CBS 121167</strain>
    </source>
</reference>
<feature type="transmembrane region" description="Helical" evidence="2">
    <location>
        <begin position="204"/>
        <end position="226"/>
    </location>
</feature>
<accession>A0A6A6BAY9</accession>
<dbReference type="PANTHER" id="PTHR38794">
    <property type="entry name" value="INTEGRAL MEMBRANE PROTEIN"/>
    <property type="match status" value="1"/>
</dbReference>
<keyword evidence="2" id="KW-0812">Transmembrane</keyword>
<evidence type="ECO:0000256" key="2">
    <source>
        <dbReference type="SAM" id="Phobius"/>
    </source>
</evidence>
<feature type="transmembrane region" description="Helical" evidence="2">
    <location>
        <begin position="127"/>
        <end position="148"/>
    </location>
</feature>
<name>A0A6A6BAY9_9PEZI</name>
<evidence type="ECO:0000313" key="5">
    <source>
        <dbReference type="Proteomes" id="UP000799438"/>
    </source>
</evidence>
<dbReference type="RefSeq" id="XP_033396137.1">
    <property type="nucleotide sequence ID" value="XM_033537134.1"/>
</dbReference>
<sequence length="413" mass="45696">MEPREVATPDNHGPIVNVVNWMLLVTMVLAVGTRFGMKLLTTFKVRSDDFAIVAALILSIGETAAVSIQADHGLGKSISKISDSDLRTYQIAQYCDQILFVANVGFARAAVILLLRSITPDQRQRKLSLGLGVLNIIWQITSMLAFAFSCHLPRPWQYIGDNKCINRLALANYICVCGIVLDVALVSIPVMVIRNVQMPKKRKIKIVCCFSSRIFVVPAIVMQLVYINKDQPTQDPSLHDWPVSICSQVVQSLGIVFACIPYLKPFFSSLESGLVRTDHHPLTAFNTLYAQDPDKTLQSSQASVRAKSTGKSTRNSTTKNSSRNSGRSSFALSPFHKKKALDSSAIIFQAHTESRAEAGERRSSWDNASTSSRARIIRQTQTWKVESMVSNETDRTAHNETVSNPTSPKSLHC</sequence>
<feature type="transmembrane region" description="Helical" evidence="2">
    <location>
        <begin position="18"/>
        <end position="37"/>
    </location>
</feature>
<feature type="region of interest" description="Disordered" evidence="1">
    <location>
        <begin position="296"/>
        <end position="330"/>
    </location>
</feature>
<evidence type="ECO:0000256" key="1">
    <source>
        <dbReference type="SAM" id="MobiDB-lite"/>
    </source>
</evidence>
<dbReference type="AlphaFoldDB" id="A0A6A6BAY9"/>
<keyword evidence="2" id="KW-1133">Transmembrane helix</keyword>
<feature type="domain" description="Rhodopsin" evidence="3">
    <location>
        <begin position="34"/>
        <end position="268"/>
    </location>
</feature>
<dbReference type="InterPro" id="IPR049326">
    <property type="entry name" value="Rhodopsin_dom_fungi"/>
</dbReference>